<dbReference type="InterPro" id="IPR011251">
    <property type="entry name" value="Luciferase-like_dom"/>
</dbReference>
<organism evidence="7 8">
    <name type="scientific">Rhodococcus jostii</name>
    <dbReference type="NCBI Taxonomy" id="132919"/>
    <lineage>
        <taxon>Bacteria</taxon>
        <taxon>Bacillati</taxon>
        <taxon>Actinomycetota</taxon>
        <taxon>Actinomycetes</taxon>
        <taxon>Mycobacteriales</taxon>
        <taxon>Nocardiaceae</taxon>
        <taxon>Rhodococcus</taxon>
    </lineage>
</organism>
<sequence>MVSAARGDDERLDASSCGVSIGSGESGQSSVDSGHRDASLEYLTASPRLVDQLGFHAVAPTGGHCEDAWLVTAALISATDRLTFLVAFRPGAVLPVLSAQMVSTFGQLSGGRVLLNVVGGDNDEQCGYGDNLSKYERCARARESFGSPGRWATASR</sequence>
<proteinExistence type="predicted"/>
<evidence type="ECO:0000313" key="8">
    <source>
        <dbReference type="Proteomes" id="UP001185737"/>
    </source>
</evidence>
<reference evidence="7 8" key="1">
    <citation type="submission" date="2023-10" db="EMBL/GenBank/DDBJ databases">
        <title>Development of a sustainable strategy for remediation of hydrocarbon-contaminated territories based on the waste exchange concept.</title>
        <authorList>
            <person name="Krivoruchko A."/>
        </authorList>
    </citation>
    <scope>NUCLEOTIDE SEQUENCE [LARGE SCALE GENOMIC DNA]</scope>
    <source>
        <strain evidence="7 8">IEGM 60</strain>
    </source>
</reference>
<dbReference type="RefSeq" id="WP_317571178.1">
    <property type="nucleotide sequence ID" value="NZ_JAWLKA010000029.1"/>
</dbReference>
<dbReference type="Gene3D" id="3.20.20.30">
    <property type="entry name" value="Luciferase-like domain"/>
    <property type="match status" value="1"/>
</dbReference>
<feature type="region of interest" description="Disordered" evidence="5">
    <location>
        <begin position="1"/>
        <end position="34"/>
    </location>
</feature>
<dbReference type="PANTHER" id="PTHR42847">
    <property type="entry name" value="ALKANESULFONATE MONOOXYGENASE"/>
    <property type="match status" value="1"/>
</dbReference>
<evidence type="ECO:0000256" key="2">
    <source>
        <dbReference type="ARBA" id="ARBA00022643"/>
    </source>
</evidence>
<keyword evidence="1" id="KW-0285">Flavoprotein</keyword>
<keyword evidence="2" id="KW-0288">FMN</keyword>
<dbReference type="InterPro" id="IPR050172">
    <property type="entry name" value="SsuD_RutA_monooxygenase"/>
</dbReference>
<feature type="domain" description="Luciferase-like" evidence="6">
    <location>
        <begin position="33"/>
        <end position="144"/>
    </location>
</feature>
<evidence type="ECO:0000313" key="7">
    <source>
        <dbReference type="EMBL" id="MDV6285855.1"/>
    </source>
</evidence>
<accession>A0ABU4CQN8</accession>
<dbReference type="Proteomes" id="UP001185737">
    <property type="component" value="Unassembled WGS sequence"/>
</dbReference>
<protein>
    <submittedName>
        <fullName evidence="7">LLM class flavin-dependent oxidoreductase</fullName>
    </submittedName>
</protein>
<evidence type="ECO:0000259" key="6">
    <source>
        <dbReference type="Pfam" id="PF00296"/>
    </source>
</evidence>
<evidence type="ECO:0000256" key="4">
    <source>
        <dbReference type="ARBA" id="ARBA00023033"/>
    </source>
</evidence>
<evidence type="ECO:0000256" key="3">
    <source>
        <dbReference type="ARBA" id="ARBA00023002"/>
    </source>
</evidence>
<dbReference type="SUPFAM" id="SSF51679">
    <property type="entry name" value="Bacterial luciferase-like"/>
    <property type="match status" value="1"/>
</dbReference>
<keyword evidence="3" id="KW-0560">Oxidoreductase</keyword>
<keyword evidence="8" id="KW-1185">Reference proteome</keyword>
<keyword evidence="4" id="KW-0503">Monooxygenase</keyword>
<gene>
    <name evidence="7" type="ORF">R3Q59_35810</name>
</gene>
<comment type="caution">
    <text evidence="7">The sequence shown here is derived from an EMBL/GenBank/DDBJ whole genome shotgun (WGS) entry which is preliminary data.</text>
</comment>
<dbReference type="InterPro" id="IPR036661">
    <property type="entry name" value="Luciferase-like_sf"/>
</dbReference>
<dbReference type="PANTHER" id="PTHR42847:SF4">
    <property type="entry name" value="ALKANESULFONATE MONOOXYGENASE-RELATED"/>
    <property type="match status" value="1"/>
</dbReference>
<name>A0ABU4CQN8_RHOJO</name>
<feature type="compositionally biased region" description="Basic and acidic residues" evidence="5">
    <location>
        <begin position="1"/>
        <end position="13"/>
    </location>
</feature>
<evidence type="ECO:0000256" key="1">
    <source>
        <dbReference type="ARBA" id="ARBA00022630"/>
    </source>
</evidence>
<dbReference type="Pfam" id="PF00296">
    <property type="entry name" value="Bac_luciferase"/>
    <property type="match status" value="1"/>
</dbReference>
<evidence type="ECO:0000256" key="5">
    <source>
        <dbReference type="SAM" id="MobiDB-lite"/>
    </source>
</evidence>
<dbReference type="EMBL" id="JAWLKA010000029">
    <property type="protein sequence ID" value="MDV6285855.1"/>
    <property type="molecule type" value="Genomic_DNA"/>
</dbReference>